<name>A0ABQ8S9J2_PERAM</name>
<reference evidence="1 2" key="1">
    <citation type="journal article" date="2022" name="Allergy">
        <title>Genome assembly and annotation of Periplaneta americana reveal a comprehensive cockroach allergen profile.</title>
        <authorList>
            <person name="Wang L."/>
            <person name="Xiong Q."/>
            <person name="Saelim N."/>
            <person name="Wang L."/>
            <person name="Nong W."/>
            <person name="Wan A.T."/>
            <person name="Shi M."/>
            <person name="Liu X."/>
            <person name="Cao Q."/>
            <person name="Hui J.H.L."/>
            <person name="Sookrung N."/>
            <person name="Leung T.F."/>
            <person name="Tungtrongchitr A."/>
            <person name="Tsui S.K.W."/>
        </authorList>
    </citation>
    <scope>NUCLEOTIDE SEQUENCE [LARGE SCALE GENOMIC DNA]</scope>
    <source>
        <strain evidence="1">PWHHKU_190912</strain>
    </source>
</reference>
<gene>
    <name evidence="1" type="ORF">ANN_19186</name>
</gene>
<evidence type="ECO:0008006" key="3">
    <source>
        <dbReference type="Google" id="ProtNLM"/>
    </source>
</evidence>
<evidence type="ECO:0000313" key="2">
    <source>
        <dbReference type="Proteomes" id="UP001148838"/>
    </source>
</evidence>
<comment type="caution">
    <text evidence="1">The sequence shown here is derived from an EMBL/GenBank/DDBJ whole genome shotgun (WGS) entry which is preliminary data.</text>
</comment>
<proteinExistence type="predicted"/>
<organism evidence="1 2">
    <name type="scientific">Periplaneta americana</name>
    <name type="common">American cockroach</name>
    <name type="synonym">Blatta americana</name>
    <dbReference type="NCBI Taxonomy" id="6978"/>
    <lineage>
        <taxon>Eukaryota</taxon>
        <taxon>Metazoa</taxon>
        <taxon>Ecdysozoa</taxon>
        <taxon>Arthropoda</taxon>
        <taxon>Hexapoda</taxon>
        <taxon>Insecta</taxon>
        <taxon>Pterygota</taxon>
        <taxon>Neoptera</taxon>
        <taxon>Polyneoptera</taxon>
        <taxon>Dictyoptera</taxon>
        <taxon>Blattodea</taxon>
        <taxon>Blattoidea</taxon>
        <taxon>Blattidae</taxon>
        <taxon>Blattinae</taxon>
        <taxon>Periplaneta</taxon>
    </lineage>
</organism>
<evidence type="ECO:0000313" key="1">
    <source>
        <dbReference type="EMBL" id="KAJ4430598.1"/>
    </source>
</evidence>
<dbReference type="Proteomes" id="UP001148838">
    <property type="component" value="Unassembled WGS sequence"/>
</dbReference>
<sequence>MASTKEKAQGVKWFAESKSEITVQRQFRYVFHKDPPDLKLSDDGSEHFWLLVVCKSGKEKVGEYLKSE</sequence>
<accession>A0ABQ8S9J2</accession>
<protein>
    <recommendedName>
        <fullName evidence="3">DUF4817 domain-containing protein</fullName>
    </recommendedName>
</protein>
<dbReference type="EMBL" id="JAJSOF020000031">
    <property type="protein sequence ID" value="KAJ4430598.1"/>
    <property type="molecule type" value="Genomic_DNA"/>
</dbReference>
<keyword evidence="2" id="KW-1185">Reference proteome</keyword>